<proteinExistence type="predicted"/>
<reference evidence="1" key="1">
    <citation type="submission" date="2023-05" db="EMBL/GenBank/DDBJ databases">
        <authorList>
            <consortium name="ELIXIR-Norway"/>
        </authorList>
    </citation>
    <scope>NUCLEOTIDE SEQUENCE</scope>
</reference>
<evidence type="ECO:0000313" key="2">
    <source>
        <dbReference type="Proteomes" id="UP001162501"/>
    </source>
</evidence>
<evidence type="ECO:0000313" key="1">
    <source>
        <dbReference type="EMBL" id="CAI9707756.1"/>
    </source>
</evidence>
<dbReference type="Proteomes" id="UP001162501">
    <property type="component" value="Chromosome 31"/>
</dbReference>
<accession>A0ACB0F492</accession>
<protein>
    <submittedName>
        <fullName evidence="1">Uncharacterized protein</fullName>
    </submittedName>
</protein>
<sequence>MRPARPRAGHPAGEETSVSEGGSPRWSLHCLLLGDTGDTAALSPGLSPEERGQKEPRAEWASGWALSNPVSGPATAQRRLPRRPSRFSLSET</sequence>
<organism evidence="1 2">
    <name type="scientific">Rangifer tarandus platyrhynchus</name>
    <name type="common">Svalbard reindeer</name>
    <dbReference type="NCBI Taxonomy" id="3082113"/>
    <lineage>
        <taxon>Eukaryota</taxon>
        <taxon>Metazoa</taxon>
        <taxon>Chordata</taxon>
        <taxon>Craniata</taxon>
        <taxon>Vertebrata</taxon>
        <taxon>Euteleostomi</taxon>
        <taxon>Mammalia</taxon>
        <taxon>Eutheria</taxon>
        <taxon>Laurasiatheria</taxon>
        <taxon>Artiodactyla</taxon>
        <taxon>Ruminantia</taxon>
        <taxon>Pecora</taxon>
        <taxon>Cervidae</taxon>
        <taxon>Odocoileinae</taxon>
        <taxon>Rangifer</taxon>
    </lineage>
</organism>
<name>A0ACB0F492_RANTA</name>
<dbReference type="EMBL" id="OX596115">
    <property type="protein sequence ID" value="CAI9707756.1"/>
    <property type="molecule type" value="Genomic_DNA"/>
</dbReference>
<gene>
    <name evidence="1" type="ORF">MRATA1EN3_LOCUS18969</name>
</gene>